<keyword evidence="5" id="KW-0804">Transcription</keyword>
<accession>A0A3N9U3N5</accession>
<dbReference type="Gene3D" id="3.40.640.10">
    <property type="entry name" value="Type I PLP-dependent aspartate aminotransferase-like (Major domain)"/>
    <property type="match status" value="1"/>
</dbReference>
<keyword evidence="2" id="KW-0663">Pyridoxal phosphate</keyword>
<dbReference type="Pfam" id="PF00155">
    <property type="entry name" value="Aminotran_1_2"/>
    <property type="match status" value="1"/>
</dbReference>
<feature type="domain" description="HTH gntR-type" evidence="6">
    <location>
        <begin position="13"/>
        <end position="81"/>
    </location>
</feature>
<dbReference type="PROSITE" id="PS50949">
    <property type="entry name" value="HTH_GNTR"/>
    <property type="match status" value="1"/>
</dbReference>
<dbReference type="CDD" id="cd00609">
    <property type="entry name" value="AAT_like"/>
    <property type="match status" value="1"/>
</dbReference>
<dbReference type="InterPro" id="IPR036390">
    <property type="entry name" value="WH_DNA-bd_sf"/>
</dbReference>
<evidence type="ECO:0000256" key="1">
    <source>
        <dbReference type="ARBA" id="ARBA00005384"/>
    </source>
</evidence>
<dbReference type="PANTHER" id="PTHR46577:SF1">
    <property type="entry name" value="HTH-TYPE TRANSCRIPTIONAL REGULATORY PROTEIN GABR"/>
    <property type="match status" value="1"/>
</dbReference>
<dbReference type="SMART" id="SM00345">
    <property type="entry name" value="HTH_GNTR"/>
    <property type="match status" value="1"/>
</dbReference>
<protein>
    <submittedName>
        <fullName evidence="7">PLP-dependent aminotransferase family protein</fullName>
    </submittedName>
</protein>
<sequence>MTIYLNPIIKNGQAKYLSIGDYLLDSVRSGLLSPGTRLPTHREFAEQLGVSVQTVSKAYSYAEKKGAIESWTGNGTFVKPGFTDNNTDSEFMLTSDLRTAPEEVDLSIAHAVVTEEMVTLFNQALIDIAHQQDNRYLLGKAKPVAGQPHHLESGAIYLKSQGLNIDSEQLLLINGACHGLTIALSTVLEFGDHIACGTLVDHGLISRARMLGLHLVPLEMDEYGITPDALDWACRNKSIKAVSCTSSMSNPSSAHMDLSRREQIAELALKHDIYVIEDDVYGALELNRLPPITSFIPQQAFYVTSFTKTVAPGLRAGYLSVPRHFLQHASGRLAATSWAATPLPFEIIHKWICDGQLHSLMAFQTEEFSKRQIIAASIFKRHRYFSHPNGQHIWLKLPEGWTSDGLVTAAKSAGVLMTSYKPFVIDPNVPIPFVRMSLGSETNREYVKYGLSVVNEILSTNPPMSDFIV</sequence>
<dbReference type="SUPFAM" id="SSF53383">
    <property type="entry name" value="PLP-dependent transferases"/>
    <property type="match status" value="1"/>
</dbReference>
<dbReference type="GO" id="GO:0003677">
    <property type="term" value="F:DNA binding"/>
    <property type="evidence" value="ECO:0007669"/>
    <property type="project" value="UniProtKB-KW"/>
</dbReference>
<evidence type="ECO:0000313" key="7">
    <source>
        <dbReference type="EMBL" id="RQW64192.1"/>
    </source>
</evidence>
<dbReference type="Gene3D" id="3.90.1150.10">
    <property type="entry name" value="Aspartate Aminotransferase, domain 1"/>
    <property type="match status" value="1"/>
</dbReference>
<dbReference type="InterPro" id="IPR015422">
    <property type="entry name" value="PyrdxlP-dep_Trfase_small"/>
</dbReference>
<dbReference type="InterPro" id="IPR036388">
    <property type="entry name" value="WH-like_DNA-bd_sf"/>
</dbReference>
<dbReference type="InterPro" id="IPR000524">
    <property type="entry name" value="Tscrpt_reg_HTH_GntR"/>
</dbReference>
<dbReference type="GO" id="GO:0008483">
    <property type="term" value="F:transaminase activity"/>
    <property type="evidence" value="ECO:0007669"/>
    <property type="project" value="UniProtKB-KW"/>
</dbReference>
<keyword evidence="7" id="KW-0808">Transferase</keyword>
<keyword evidence="4" id="KW-0238">DNA-binding</keyword>
<name>A0A3N9U3N5_9VIBR</name>
<dbReference type="GO" id="GO:0003700">
    <property type="term" value="F:DNA-binding transcription factor activity"/>
    <property type="evidence" value="ECO:0007669"/>
    <property type="project" value="InterPro"/>
</dbReference>
<reference evidence="7 8" key="1">
    <citation type="submission" date="2018-11" db="EMBL/GenBank/DDBJ databases">
        <title>Vibrio LJC006 sp. nov., isolated from seawater during the bloom of the enteromorpha.</title>
        <authorList>
            <person name="Liang J."/>
        </authorList>
    </citation>
    <scope>NUCLEOTIDE SEQUENCE [LARGE SCALE GENOMIC DNA]</scope>
    <source>
        <strain evidence="7 8">LJC006</strain>
    </source>
</reference>
<dbReference type="InterPro" id="IPR015421">
    <property type="entry name" value="PyrdxlP-dep_Trfase_major"/>
</dbReference>
<keyword evidence="8" id="KW-1185">Reference proteome</keyword>
<evidence type="ECO:0000313" key="8">
    <source>
        <dbReference type="Proteomes" id="UP000281112"/>
    </source>
</evidence>
<dbReference type="InterPro" id="IPR051446">
    <property type="entry name" value="HTH_trans_reg/aminotransferase"/>
</dbReference>
<dbReference type="CDD" id="cd07377">
    <property type="entry name" value="WHTH_GntR"/>
    <property type="match status" value="1"/>
</dbReference>
<dbReference type="EMBL" id="RJVQ01000002">
    <property type="protein sequence ID" value="RQW64192.1"/>
    <property type="molecule type" value="Genomic_DNA"/>
</dbReference>
<evidence type="ECO:0000256" key="3">
    <source>
        <dbReference type="ARBA" id="ARBA00023015"/>
    </source>
</evidence>
<dbReference type="Gene3D" id="1.10.10.10">
    <property type="entry name" value="Winged helix-like DNA-binding domain superfamily/Winged helix DNA-binding domain"/>
    <property type="match status" value="1"/>
</dbReference>
<dbReference type="OrthoDB" id="9804020at2"/>
<dbReference type="GO" id="GO:0030170">
    <property type="term" value="F:pyridoxal phosphate binding"/>
    <property type="evidence" value="ECO:0007669"/>
    <property type="project" value="InterPro"/>
</dbReference>
<dbReference type="SUPFAM" id="SSF46785">
    <property type="entry name" value="Winged helix' DNA-binding domain"/>
    <property type="match status" value="1"/>
</dbReference>
<evidence type="ECO:0000256" key="2">
    <source>
        <dbReference type="ARBA" id="ARBA00022898"/>
    </source>
</evidence>
<dbReference type="InterPro" id="IPR015424">
    <property type="entry name" value="PyrdxlP-dep_Trfase"/>
</dbReference>
<organism evidence="7 8">
    <name type="scientific">Vibrio viridaestus</name>
    <dbReference type="NCBI Taxonomy" id="2487322"/>
    <lineage>
        <taxon>Bacteria</taxon>
        <taxon>Pseudomonadati</taxon>
        <taxon>Pseudomonadota</taxon>
        <taxon>Gammaproteobacteria</taxon>
        <taxon>Vibrionales</taxon>
        <taxon>Vibrionaceae</taxon>
        <taxon>Vibrio</taxon>
    </lineage>
</organism>
<evidence type="ECO:0000256" key="4">
    <source>
        <dbReference type="ARBA" id="ARBA00023125"/>
    </source>
</evidence>
<dbReference type="AlphaFoldDB" id="A0A3N9U3N5"/>
<evidence type="ECO:0000259" key="6">
    <source>
        <dbReference type="PROSITE" id="PS50949"/>
    </source>
</evidence>
<dbReference type="Proteomes" id="UP000281112">
    <property type="component" value="Unassembled WGS sequence"/>
</dbReference>
<gene>
    <name evidence="7" type="ORF">EES38_06275</name>
</gene>
<proteinExistence type="inferred from homology"/>
<dbReference type="Pfam" id="PF00392">
    <property type="entry name" value="GntR"/>
    <property type="match status" value="1"/>
</dbReference>
<dbReference type="PANTHER" id="PTHR46577">
    <property type="entry name" value="HTH-TYPE TRANSCRIPTIONAL REGULATORY PROTEIN GABR"/>
    <property type="match status" value="1"/>
</dbReference>
<dbReference type="RefSeq" id="WP_124936312.1">
    <property type="nucleotide sequence ID" value="NZ_RJVQ01000002.1"/>
</dbReference>
<keyword evidence="7" id="KW-0032">Aminotransferase</keyword>
<evidence type="ECO:0000256" key="5">
    <source>
        <dbReference type="ARBA" id="ARBA00023163"/>
    </source>
</evidence>
<comment type="caution">
    <text evidence="7">The sequence shown here is derived from an EMBL/GenBank/DDBJ whole genome shotgun (WGS) entry which is preliminary data.</text>
</comment>
<comment type="similarity">
    <text evidence="1">In the C-terminal section; belongs to the class-I pyridoxal-phosphate-dependent aminotransferase family.</text>
</comment>
<dbReference type="InterPro" id="IPR004839">
    <property type="entry name" value="Aminotransferase_I/II_large"/>
</dbReference>
<keyword evidence="3" id="KW-0805">Transcription regulation</keyword>